<keyword evidence="2" id="KW-0472">Membrane</keyword>
<feature type="region of interest" description="Disordered" evidence="1">
    <location>
        <begin position="485"/>
        <end position="537"/>
    </location>
</feature>
<reference evidence="3 4" key="1">
    <citation type="submission" date="2018-08" db="EMBL/GenBank/DDBJ databases">
        <title>Draft genome of the lignicolous fungus Coniochaeta pulveracea.</title>
        <authorList>
            <person name="Borstlap C.J."/>
            <person name="De Witt R.N."/>
            <person name="Botha A."/>
            <person name="Volschenk H."/>
        </authorList>
    </citation>
    <scope>NUCLEOTIDE SEQUENCE [LARGE SCALE GENOMIC DNA]</scope>
    <source>
        <strain evidence="3 4">CAB683</strain>
    </source>
</reference>
<dbReference type="Proteomes" id="UP000275385">
    <property type="component" value="Unassembled WGS sequence"/>
</dbReference>
<comment type="caution">
    <text evidence="3">The sequence shown here is derived from an EMBL/GenBank/DDBJ whole genome shotgun (WGS) entry which is preliminary data.</text>
</comment>
<accession>A0A420Y9X7</accession>
<evidence type="ECO:0008006" key="5">
    <source>
        <dbReference type="Google" id="ProtNLM"/>
    </source>
</evidence>
<dbReference type="OrthoDB" id="5244978at2759"/>
<feature type="compositionally biased region" description="Low complexity" evidence="1">
    <location>
        <begin position="211"/>
        <end position="227"/>
    </location>
</feature>
<name>A0A420Y9X7_9PEZI</name>
<proteinExistence type="predicted"/>
<feature type="compositionally biased region" description="Polar residues" evidence="1">
    <location>
        <begin position="401"/>
        <end position="434"/>
    </location>
</feature>
<feature type="compositionally biased region" description="Pro residues" evidence="1">
    <location>
        <begin position="386"/>
        <end position="397"/>
    </location>
</feature>
<feature type="compositionally biased region" description="Low complexity" evidence="1">
    <location>
        <begin position="336"/>
        <end position="345"/>
    </location>
</feature>
<dbReference type="STRING" id="177199.A0A420Y9X7"/>
<evidence type="ECO:0000313" key="3">
    <source>
        <dbReference type="EMBL" id="RKU44681.1"/>
    </source>
</evidence>
<feature type="transmembrane region" description="Helical" evidence="2">
    <location>
        <begin position="256"/>
        <end position="277"/>
    </location>
</feature>
<dbReference type="AlphaFoldDB" id="A0A420Y9X7"/>
<feature type="compositionally biased region" description="Polar residues" evidence="1">
    <location>
        <begin position="308"/>
        <end position="318"/>
    </location>
</feature>
<evidence type="ECO:0000256" key="2">
    <source>
        <dbReference type="SAM" id="Phobius"/>
    </source>
</evidence>
<protein>
    <recommendedName>
        <fullName evidence="5">Transmembrane protein</fullName>
    </recommendedName>
</protein>
<feature type="region of interest" description="Disordered" evidence="1">
    <location>
        <begin position="208"/>
        <end position="227"/>
    </location>
</feature>
<organism evidence="3 4">
    <name type="scientific">Coniochaeta pulveracea</name>
    <dbReference type="NCBI Taxonomy" id="177199"/>
    <lineage>
        <taxon>Eukaryota</taxon>
        <taxon>Fungi</taxon>
        <taxon>Dikarya</taxon>
        <taxon>Ascomycota</taxon>
        <taxon>Pezizomycotina</taxon>
        <taxon>Sordariomycetes</taxon>
        <taxon>Sordariomycetidae</taxon>
        <taxon>Coniochaetales</taxon>
        <taxon>Coniochaetaceae</taxon>
        <taxon>Coniochaeta</taxon>
    </lineage>
</organism>
<feature type="region of interest" description="Disordered" evidence="1">
    <location>
        <begin position="304"/>
        <end position="459"/>
    </location>
</feature>
<keyword evidence="2" id="KW-1133">Transmembrane helix</keyword>
<keyword evidence="4" id="KW-1185">Reference proteome</keyword>
<dbReference type="EMBL" id="QVQW01000028">
    <property type="protein sequence ID" value="RKU44681.1"/>
    <property type="molecule type" value="Genomic_DNA"/>
</dbReference>
<sequence length="537" mass="57211">MSGLVDDLEELVGMLDGAHCDCWFNETEVENNGGRDNHDGSMAGVRMADKCIANCKDQFLATVLPGYSDETSTETFQTVCGKLTADGPNPQLWPLYWCDMTFCGVWIDQAGLDRECLLSWAMLAEARHSHLTANVNGIINRCNNLGYSGVFDPGLPPPDYKCVTDINKLEGLEGQCRIPAVTQTAPVSADSQPPPTITSTSDIVLATQGGSSSMATPSTTTSHSHVETTLASFSSSATNDSATAQSNSDLPTGVKVAIAVSSVLSLLAALLLALFLLHRRRKHNHAVLSSGLPISTKSHDHVYRPPGSATSHLIDSPNTTRPPLTPPLRLRDRKLLPSILNRPSRSPSPPLTPLDPVHFPSSPICSPTTNRLIPRHEKTPKVYRPGSPPLSPPPIPPAYFTDNNRGSLGSNSTVTFAGSTKSADGGQATTSVSSLRKEPLPFRPPRPHEASDIPDLVSPVSPTASVTVISPGPPPNRALPRTPTIVVDGASPCPSPEDDEVVGKRKREGKGSVSLASGRERGREMNLDLNLGARKAR</sequence>
<feature type="compositionally biased region" description="Basic and acidic residues" evidence="1">
    <location>
        <begin position="435"/>
        <end position="451"/>
    </location>
</feature>
<evidence type="ECO:0000256" key="1">
    <source>
        <dbReference type="SAM" id="MobiDB-lite"/>
    </source>
</evidence>
<evidence type="ECO:0000313" key="4">
    <source>
        <dbReference type="Proteomes" id="UP000275385"/>
    </source>
</evidence>
<gene>
    <name evidence="3" type="ORF">DL546_004859</name>
</gene>
<keyword evidence="2" id="KW-0812">Transmembrane</keyword>